<protein>
    <submittedName>
        <fullName evidence="1">Uncharacterized protein</fullName>
    </submittedName>
</protein>
<sequence>MGITIHLRVCRRHARAYEKIALQTLVKMVMASWNKNGLLQGFMAVQTTIVQMVQIKINTNSRNVKPRVRYLASH</sequence>
<gene>
    <name evidence="1" type="ORF">DXN05_14420</name>
</gene>
<organism evidence="1 2">
    <name type="scientific">Deminuibacter soli</name>
    <dbReference type="NCBI Taxonomy" id="2291815"/>
    <lineage>
        <taxon>Bacteria</taxon>
        <taxon>Pseudomonadati</taxon>
        <taxon>Bacteroidota</taxon>
        <taxon>Chitinophagia</taxon>
        <taxon>Chitinophagales</taxon>
        <taxon>Chitinophagaceae</taxon>
        <taxon>Deminuibacter</taxon>
    </lineage>
</organism>
<name>A0A3E1NH60_9BACT</name>
<evidence type="ECO:0000313" key="2">
    <source>
        <dbReference type="Proteomes" id="UP000261284"/>
    </source>
</evidence>
<dbReference type="EMBL" id="QTJU01000005">
    <property type="protein sequence ID" value="RFM27227.1"/>
    <property type="molecule type" value="Genomic_DNA"/>
</dbReference>
<evidence type="ECO:0000313" key="1">
    <source>
        <dbReference type="EMBL" id="RFM27227.1"/>
    </source>
</evidence>
<accession>A0A3E1NH60</accession>
<comment type="caution">
    <text evidence="1">The sequence shown here is derived from an EMBL/GenBank/DDBJ whole genome shotgun (WGS) entry which is preliminary data.</text>
</comment>
<dbReference type="Proteomes" id="UP000261284">
    <property type="component" value="Unassembled WGS sequence"/>
</dbReference>
<dbReference type="AlphaFoldDB" id="A0A3E1NH60"/>
<keyword evidence="2" id="KW-1185">Reference proteome</keyword>
<reference evidence="1 2" key="1">
    <citation type="submission" date="2018-08" db="EMBL/GenBank/DDBJ databases">
        <title>Chitinophagaceae sp. K23C18032701, a novel bacterium isolated from forest soil.</title>
        <authorList>
            <person name="Wang C."/>
        </authorList>
    </citation>
    <scope>NUCLEOTIDE SEQUENCE [LARGE SCALE GENOMIC DNA]</scope>
    <source>
        <strain evidence="1 2">K23C18032701</strain>
    </source>
</reference>
<proteinExistence type="predicted"/>